<organism evidence="1 2">
    <name type="scientific">Henosepilachna vigintioctopunctata</name>
    <dbReference type="NCBI Taxonomy" id="420089"/>
    <lineage>
        <taxon>Eukaryota</taxon>
        <taxon>Metazoa</taxon>
        <taxon>Ecdysozoa</taxon>
        <taxon>Arthropoda</taxon>
        <taxon>Hexapoda</taxon>
        <taxon>Insecta</taxon>
        <taxon>Pterygota</taxon>
        <taxon>Neoptera</taxon>
        <taxon>Endopterygota</taxon>
        <taxon>Coleoptera</taxon>
        <taxon>Polyphaga</taxon>
        <taxon>Cucujiformia</taxon>
        <taxon>Coccinelloidea</taxon>
        <taxon>Coccinellidae</taxon>
        <taxon>Epilachninae</taxon>
        <taxon>Epilachnini</taxon>
        <taxon>Henosepilachna</taxon>
    </lineage>
</organism>
<evidence type="ECO:0000313" key="2">
    <source>
        <dbReference type="Proteomes" id="UP001431783"/>
    </source>
</evidence>
<dbReference type="Proteomes" id="UP001431783">
    <property type="component" value="Unassembled WGS sequence"/>
</dbReference>
<dbReference type="EMBL" id="JARQZJ010000131">
    <property type="protein sequence ID" value="KAK9891995.1"/>
    <property type="molecule type" value="Genomic_DNA"/>
</dbReference>
<dbReference type="AlphaFoldDB" id="A0AAW1VHT2"/>
<sequence>MIKTNSENWAEDFLSILAPSSVNKTLPEYTDRSNPTNFPVDPFTLEEIITASSYHNNSSPGSDNIHYSMIYHLPKRGKNIFLKILNRFWNGQKYRRCGKIR</sequence>
<name>A0AAW1VHT2_9CUCU</name>
<reference evidence="1 2" key="1">
    <citation type="submission" date="2023-03" db="EMBL/GenBank/DDBJ databases">
        <title>Genome insight into feeding habits of ladybird beetles.</title>
        <authorList>
            <person name="Li H.-S."/>
            <person name="Huang Y.-H."/>
            <person name="Pang H."/>
        </authorList>
    </citation>
    <scope>NUCLEOTIDE SEQUENCE [LARGE SCALE GENOMIC DNA]</scope>
    <source>
        <strain evidence="1">SYSU_2023b</strain>
        <tissue evidence="1">Whole body</tissue>
    </source>
</reference>
<evidence type="ECO:0000313" key="1">
    <source>
        <dbReference type="EMBL" id="KAK9891995.1"/>
    </source>
</evidence>
<accession>A0AAW1VHT2</accession>
<proteinExistence type="predicted"/>
<gene>
    <name evidence="1" type="ORF">WA026_017475</name>
</gene>
<comment type="caution">
    <text evidence="1">The sequence shown here is derived from an EMBL/GenBank/DDBJ whole genome shotgun (WGS) entry which is preliminary data.</text>
</comment>
<keyword evidence="2" id="KW-1185">Reference proteome</keyword>
<protein>
    <submittedName>
        <fullName evidence="1">Uncharacterized protein</fullName>
    </submittedName>
</protein>